<sequence>MFSAAAALSPIRFAVPRPLWNDSRSSGLPPRAGTPRMGCLLGSRRPRGRSIRFDSGRRRRLEQSRWSRRPGRPRATPDSATIRRTACRGELIFTS</sequence>
<name>A0A097SQB4_9NOCA</name>
<accession>A0A097SQB4</accession>
<feature type="compositionally biased region" description="Basic and acidic residues" evidence="1">
    <location>
        <begin position="51"/>
        <end position="65"/>
    </location>
</feature>
<evidence type="ECO:0000313" key="2">
    <source>
        <dbReference type="EMBL" id="AIU93710.1"/>
    </source>
</evidence>
<gene>
    <name evidence="2" type="ORF">LRS1606.276</name>
</gene>
<feature type="region of interest" description="Disordered" evidence="1">
    <location>
        <begin position="18"/>
        <end position="83"/>
    </location>
</feature>
<dbReference type="EMBL" id="KJ605395">
    <property type="protein sequence ID" value="AIU93710.1"/>
    <property type="molecule type" value="Genomic_DNA"/>
</dbReference>
<reference evidence="2" key="1">
    <citation type="submission" date="2014-03" db="EMBL/GenBank/DDBJ databases">
        <authorList>
            <person name="Zhang G."/>
            <person name="Zhu L."/>
            <person name="Fang P."/>
        </authorList>
    </citation>
    <scope>NUCLEOTIDE SEQUENCE</scope>
    <source>
        <strain evidence="2">NS1</strain>
        <plasmid evidence="2">pNSL1</plasmid>
    </source>
</reference>
<evidence type="ECO:0000256" key="1">
    <source>
        <dbReference type="SAM" id="MobiDB-lite"/>
    </source>
</evidence>
<proteinExistence type="predicted"/>
<protein>
    <submittedName>
        <fullName evidence="2">Uncharacterized protein</fullName>
    </submittedName>
</protein>
<geneLocation type="plasmid" evidence="2">
    <name>pNSL1</name>
</geneLocation>
<keyword evidence="2" id="KW-0614">Plasmid</keyword>
<organism evidence="2">
    <name type="scientific">Rhodococcus sp. NS1</name>
    <dbReference type="NCBI Taxonomy" id="402236"/>
    <lineage>
        <taxon>Bacteria</taxon>
        <taxon>Bacillati</taxon>
        <taxon>Actinomycetota</taxon>
        <taxon>Actinomycetes</taxon>
        <taxon>Mycobacteriales</taxon>
        <taxon>Nocardiaceae</taxon>
        <taxon>Rhodococcus</taxon>
    </lineage>
</organism>
<dbReference type="AlphaFoldDB" id="A0A097SQB4"/>